<dbReference type="PANTHER" id="PTHR32332:SF18">
    <property type="entry name" value="2-NITROPROPANE DIOXYGENASE"/>
    <property type="match status" value="1"/>
</dbReference>
<evidence type="ECO:0000256" key="5">
    <source>
        <dbReference type="ARBA" id="ARBA00023002"/>
    </source>
</evidence>
<dbReference type="STRING" id="1364.LP2241_20392"/>
<evidence type="ECO:0000313" key="7">
    <source>
        <dbReference type="Proteomes" id="UP000033166"/>
    </source>
</evidence>
<dbReference type="SUPFAM" id="SSF51412">
    <property type="entry name" value="Inosine monophosphate dehydrogenase (IMPDH)"/>
    <property type="match status" value="1"/>
</dbReference>
<dbReference type="RefSeq" id="WP_047915216.1">
    <property type="nucleotide sequence ID" value="NZ_LN774769.1"/>
</dbReference>
<dbReference type="AlphaFoldDB" id="A0A0D6DW96"/>
<proteinExistence type="predicted"/>
<sequence>MNLPELKIGDLTAKIPVIQGGMGIGISLNRLAGSVAAQGGIGILSTAQIGFQEEKFQRASVRTNLQTIKKQLDKARSFAKGGILGFNVMVASFRYDEVVKATVEAGADVIISGAGLPMNLPELVGNAKTKIAPIVSSVKAAKIILRNWAKKYNRTADFVVIEGPKAGGHLGFKATEIEHAMQTMDDEVVKIIAHIKEYEEKFDTKIPVVFAGGVWDRADIEHYLNLGCSGVQMATRFIGTEECDAPDDFKDRFLKATEDDIHLTTSPVGLPGRAIDNKFTETISAGVADYKAQAAPKTPIIPIAKCLNCLQVKLCDRKTIPYCISEALLNSVEHNTDMGLIFSGTNGYKINEITTVKAIFEELTA</sequence>
<dbReference type="CDD" id="cd04730">
    <property type="entry name" value="NPD_like"/>
    <property type="match status" value="1"/>
</dbReference>
<comment type="function">
    <text evidence="1">Nitronate monooxygenase that uses molecular oxygen to catalyze the oxidative denitrification of alkyl nitronates. Acts on propionate 3-nitronate (P3N), the presumed physiological substrate. Probably functions in the detoxification of P3N, a metabolic poison produced by plants and fungi as a defense mechanism.</text>
</comment>
<keyword evidence="6" id="KW-0223">Dioxygenase</keyword>
<dbReference type="GO" id="GO:0018580">
    <property type="term" value="F:nitronate monooxygenase activity"/>
    <property type="evidence" value="ECO:0007669"/>
    <property type="project" value="InterPro"/>
</dbReference>
<gene>
    <name evidence="6" type="ORF">LACPI_0827</name>
</gene>
<dbReference type="HOGENOM" id="CLU_038732_0_1_9"/>
<evidence type="ECO:0000256" key="4">
    <source>
        <dbReference type="ARBA" id="ARBA00022643"/>
    </source>
</evidence>
<dbReference type="Pfam" id="PF03060">
    <property type="entry name" value="NMO"/>
    <property type="match status" value="1"/>
</dbReference>
<protein>
    <recommendedName>
        <fullName evidence="2">Probable nitronate monooxygenase</fullName>
    </recommendedName>
</protein>
<keyword evidence="5" id="KW-0560">Oxidoreductase</keyword>
<organism evidence="6 7">
    <name type="scientific">Pseudolactococcus piscium MKFS47</name>
    <dbReference type="NCBI Taxonomy" id="297352"/>
    <lineage>
        <taxon>Bacteria</taxon>
        <taxon>Bacillati</taxon>
        <taxon>Bacillota</taxon>
        <taxon>Bacilli</taxon>
        <taxon>Lactobacillales</taxon>
        <taxon>Streptococcaceae</taxon>
        <taxon>Pseudolactococcus</taxon>
    </lineage>
</organism>
<evidence type="ECO:0000256" key="2">
    <source>
        <dbReference type="ARBA" id="ARBA00013457"/>
    </source>
</evidence>
<evidence type="ECO:0000256" key="1">
    <source>
        <dbReference type="ARBA" id="ARBA00003535"/>
    </source>
</evidence>
<dbReference type="PANTHER" id="PTHR32332">
    <property type="entry name" value="2-NITROPROPANE DIOXYGENASE"/>
    <property type="match status" value="1"/>
</dbReference>
<dbReference type="InterPro" id="IPR013785">
    <property type="entry name" value="Aldolase_TIM"/>
</dbReference>
<dbReference type="InterPro" id="IPR004136">
    <property type="entry name" value="NMO"/>
</dbReference>
<dbReference type="GO" id="GO:0051213">
    <property type="term" value="F:dioxygenase activity"/>
    <property type="evidence" value="ECO:0007669"/>
    <property type="project" value="UniProtKB-KW"/>
</dbReference>
<evidence type="ECO:0000313" key="6">
    <source>
        <dbReference type="EMBL" id="CEN28027.1"/>
    </source>
</evidence>
<reference evidence="7" key="1">
    <citation type="submission" date="2015-01" db="EMBL/GenBank/DDBJ databases">
        <authorList>
            <person name="Andreevskaya M."/>
        </authorList>
    </citation>
    <scope>NUCLEOTIDE SEQUENCE [LARGE SCALE GENOMIC DNA]</scope>
    <source>
        <strain evidence="7">MKFS47</strain>
    </source>
</reference>
<name>A0A0D6DW96_9LACT</name>
<evidence type="ECO:0000256" key="3">
    <source>
        <dbReference type="ARBA" id="ARBA00022630"/>
    </source>
</evidence>
<accession>A0A0D6DW96</accession>
<keyword evidence="3" id="KW-0285">Flavoprotein</keyword>
<dbReference type="Gene3D" id="3.20.20.70">
    <property type="entry name" value="Aldolase class I"/>
    <property type="match status" value="1"/>
</dbReference>
<keyword evidence="4" id="KW-0288">FMN</keyword>
<dbReference type="Proteomes" id="UP000033166">
    <property type="component" value="Chromosome I"/>
</dbReference>
<dbReference type="KEGG" id="lpk:LACPI_0827"/>
<dbReference type="EMBL" id="LN774769">
    <property type="protein sequence ID" value="CEN28027.1"/>
    <property type="molecule type" value="Genomic_DNA"/>
</dbReference>